<keyword evidence="1" id="KW-0812">Transmembrane</keyword>
<keyword evidence="3" id="KW-1185">Reference proteome</keyword>
<reference evidence="2 3" key="1">
    <citation type="submission" date="2024-06" db="EMBL/GenBank/DDBJ databases">
        <title>Lysinibacillus zambalefons sp. nov., a Novel Firmicute Isolated from the Poon Bato Zambales Hyperalkaline Spring.</title>
        <authorList>
            <person name="Aja J.A."/>
            <person name="Lazaro J.E.H."/>
            <person name="Llorin L.D."/>
            <person name="Lim K.R."/>
            <person name="Teodosio J."/>
            <person name="Dalisay D.S."/>
        </authorList>
    </citation>
    <scope>NUCLEOTIDE SEQUENCE [LARGE SCALE GENOMIC DNA]</scope>
    <source>
        <strain evidence="2 3">M3</strain>
    </source>
</reference>
<feature type="transmembrane region" description="Helical" evidence="1">
    <location>
        <begin position="51"/>
        <end position="73"/>
    </location>
</feature>
<dbReference type="RefSeq" id="WP_349659602.1">
    <property type="nucleotide sequence ID" value="NZ_JBEGDG010000006.1"/>
</dbReference>
<comment type="caution">
    <text evidence="2">The sequence shown here is derived from an EMBL/GenBank/DDBJ whole genome shotgun (WGS) entry which is preliminary data.</text>
</comment>
<proteinExistence type="predicted"/>
<evidence type="ECO:0000313" key="3">
    <source>
        <dbReference type="Proteomes" id="UP001478862"/>
    </source>
</evidence>
<gene>
    <name evidence="2" type="ORF">ABNX05_10065</name>
</gene>
<feature type="transmembrane region" description="Helical" evidence="1">
    <location>
        <begin position="12"/>
        <end position="31"/>
    </location>
</feature>
<keyword evidence="1" id="KW-1133">Transmembrane helix</keyword>
<keyword evidence="1" id="KW-0472">Membrane</keyword>
<evidence type="ECO:0000313" key="2">
    <source>
        <dbReference type="EMBL" id="MEQ6354959.1"/>
    </source>
</evidence>
<evidence type="ECO:0000256" key="1">
    <source>
        <dbReference type="SAM" id="Phobius"/>
    </source>
</evidence>
<name>A0ABV1MTM2_9BACI</name>
<dbReference type="Proteomes" id="UP001478862">
    <property type="component" value="Unassembled WGS sequence"/>
</dbReference>
<accession>A0ABV1MTM2</accession>
<sequence>MITKSNSRQYQIGGIIILFLSSFIAPIIFLYPVQELLFRPKESYFFDPFFTAYIILMVVMIMLAVTLLVNFLVNPKTKKGRLFNVDSWEHRL</sequence>
<dbReference type="EMBL" id="JBEGDG010000006">
    <property type="protein sequence ID" value="MEQ6354959.1"/>
    <property type="molecule type" value="Genomic_DNA"/>
</dbReference>
<protein>
    <submittedName>
        <fullName evidence="2">Uncharacterized protein</fullName>
    </submittedName>
</protein>
<organism evidence="2 3">
    <name type="scientific">Lysinibacillus zambalensis</name>
    <dbReference type="NCBI Taxonomy" id="3160866"/>
    <lineage>
        <taxon>Bacteria</taxon>
        <taxon>Bacillati</taxon>
        <taxon>Bacillota</taxon>
        <taxon>Bacilli</taxon>
        <taxon>Bacillales</taxon>
        <taxon>Bacillaceae</taxon>
        <taxon>Lysinibacillus</taxon>
    </lineage>
</organism>